<keyword evidence="2" id="KW-1185">Reference proteome</keyword>
<reference evidence="1 2" key="1">
    <citation type="submission" date="2016-10" db="EMBL/GenBank/DDBJ databases">
        <authorList>
            <person name="de Groot N.N."/>
        </authorList>
    </citation>
    <scope>NUCLEOTIDE SEQUENCE [LARGE SCALE GENOMIC DNA]</scope>
    <source>
        <strain evidence="1 2">DSM 26130</strain>
    </source>
</reference>
<gene>
    <name evidence="1" type="ORF">SAMN05216167_106238</name>
</gene>
<proteinExistence type="predicted"/>
<protein>
    <submittedName>
        <fullName evidence="1">Uncharacterized protein</fullName>
    </submittedName>
</protein>
<dbReference type="STRING" id="662367.SAMN05216167_106238"/>
<evidence type="ECO:0000313" key="2">
    <source>
        <dbReference type="Proteomes" id="UP000198598"/>
    </source>
</evidence>
<dbReference type="EMBL" id="FOLQ01000006">
    <property type="protein sequence ID" value="SFD69080.1"/>
    <property type="molecule type" value="Genomic_DNA"/>
</dbReference>
<organism evidence="1 2">
    <name type="scientific">Spirosoma endophyticum</name>
    <dbReference type="NCBI Taxonomy" id="662367"/>
    <lineage>
        <taxon>Bacteria</taxon>
        <taxon>Pseudomonadati</taxon>
        <taxon>Bacteroidota</taxon>
        <taxon>Cytophagia</taxon>
        <taxon>Cytophagales</taxon>
        <taxon>Cytophagaceae</taxon>
        <taxon>Spirosoma</taxon>
    </lineage>
</organism>
<name>A0A1I1UM90_9BACT</name>
<sequence length="32" mass="3738">MRYVQTSAFTNQKERTMIVKMAEGNLKTKFGE</sequence>
<accession>A0A1I1UM90</accession>
<evidence type="ECO:0000313" key="1">
    <source>
        <dbReference type="EMBL" id="SFD69080.1"/>
    </source>
</evidence>
<dbReference type="Proteomes" id="UP000198598">
    <property type="component" value="Unassembled WGS sequence"/>
</dbReference>
<dbReference type="AlphaFoldDB" id="A0A1I1UM90"/>